<keyword evidence="4" id="KW-0333">Golgi apparatus</keyword>
<proteinExistence type="predicted"/>
<dbReference type="InParanoid" id="G0VH30"/>
<evidence type="ECO:0000259" key="9">
    <source>
        <dbReference type="Pfam" id="PF22876"/>
    </source>
</evidence>
<reference evidence="10 11" key="1">
    <citation type="journal article" date="2011" name="Proc. Natl. Acad. Sci. U.S.A.">
        <title>Evolutionary erosion of yeast sex chromosomes by mating-type switching accidents.</title>
        <authorList>
            <person name="Gordon J.L."/>
            <person name="Armisen D."/>
            <person name="Proux-Wera E."/>
            <person name="Oheigeartaigh S.S."/>
            <person name="Byrne K.P."/>
            <person name="Wolfe K.H."/>
        </authorList>
    </citation>
    <scope>NUCLEOTIDE SEQUENCE [LARGE SCALE GENOMIC DNA]</scope>
    <source>
        <strain evidence="11">ATCC 76901 / BCRC 22586 / CBS 4309 / NBRC 1992 / NRRL Y-12630</strain>
    </source>
</reference>
<dbReference type="InterPro" id="IPR053949">
    <property type="entry name" value="SBE2/SBE22_M"/>
</dbReference>
<name>G0VH30_NAUCA</name>
<dbReference type="GO" id="GO:0015031">
    <property type="term" value="P:protein transport"/>
    <property type="evidence" value="ECO:0007669"/>
    <property type="project" value="UniProtKB-KW"/>
</dbReference>
<comment type="subcellular location">
    <subcellularLocation>
        <location evidence="1">Golgi apparatus</location>
    </subcellularLocation>
</comment>
<keyword evidence="3" id="KW-0653">Protein transport</keyword>
<dbReference type="GeneID" id="96904449"/>
<evidence type="ECO:0000256" key="3">
    <source>
        <dbReference type="ARBA" id="ARBA00022927"/>
    </source>
</evidence>
<dbReference type="KEGG" id="ncs:NCAS_0F03180"/>
<feature type="region of interest" description="Disordered" evidence="6">
    <location>
        <begin position="225"/>
        <end position="254"/>
    </location>
</feature>
<keyword evidence="11" id="KW-1185">Reference proteome</keyword>
<dbReference type="GO" id="GO:0031505">
    <property type="term" value="P:fungal-type cell wall organization"/>
    <property type="evidence" value="ECO:0007669"/>
    <property type="project" value="EnsemblFungi"/>
</dbReference>
<feature type="region of interest" description="Disordered" evidence="6">
    <location>
        <begin position="68"/>
        <end position="88"/>
    </location>
</feature>
<protein>
    <recommendedName>
        <fullName evidence="12">Protein SBE22</fullName>
    </recommendedName>
</protein>
<evidence type="ECO:0000256" key="6">
    <source>
        <dbReference type="SAM" id="MobiDB-lite"/>
    </source>
</evidence>
<feature type="region of interest" description="Disordered" evidence="6">
    <location>
        <begin position="288"/>
        <end position="314"/>
    </location>
</feature>
<keyword evidence="2" id="KW-0813">Transport</keyword>
<evidence type="ECO:0008006" key="12">
    <source>
        <dbReference type="Google" id="ProtNLM"/>
    </source>
</evidence>
<sequence>MDSTTKTNELATLEEEVLSPQVSNEDVKQNQATNRPRSESTQSSISGASSLIMKVTRRPSDNLLPIMIQKERKDQPSRNASNSLATHNMTNEQNNVILRQLPEQISTDLLPPKSTFMGKPTQRPISEDSIATRTTEIFSSEPSDTNSESSISNDDRHHKLLAFEGESDLNDTMDYSMLSIDTTGNNGNMTDFNIDTFSTVDTLTSPVNQSRTVISRNATLLGNTSEVSRTNSYSQASTNSKASSNNNGPSETAYNSKFINRSASFLHSSSTQPTHLPLNYANNFTTSNLPMTSQKQPNYPYTRSNSTSNILPMNNIHLTPSQRYRLRKEQSNISLRQSIRRKEKYYDKLELQEEDDVDNSFIWNIPIASFPTSSFISSTPDLPSTKMKKSHQHRRHITNAKKFPTPPDKETDIDHPLPLGMKPLNVSLPPTSIPGINPVSDSQYFEETVKDLSSVYIDTSEKLKQSKLRERYYSADHLPLSLKHASDCGMEDLLLISPDKINLMSSSRPSWLPPKDSHEDKIHGKLISRSMSLASVDQLKYKQIQESYALKDKSNQDKYLKLLEKDINKKSSLNELKKLIWETPIPNKLRLTIYEKLLESDSKIISQHFIEPFDEAMLLLNRMDFPKDKEFEIEQLIKNGIQDKIGGYDSRIHDDLILLLELKSISQQGLIVGDELLFHHLLLTSEEPDLATIWTMVNLIQMTCFNDVCKEKYDMRILNSHNVISYLLRNEEFNNERNETCLNSNTWWNIMERLDHNMFLWVLDVIIVCNGQVFTKLKEEFNPQDWERYRNKRVIVNDKILISLALNVLINHHFGFNDLKSLQNLHDDKFRIPVASTEDVSNGIDRNDRGFITKWSYYYNKIK</sequence>
<feature type="domain" description="Sbe2/Sbe22 C-terminal" evidence="7">
    <location>
        <begin position="550"/>
        <end position="861"/>
    </location>
</feature>
<dbReference type="InterPro" id="IPR053948">
    <property type="entry name" value="SBE2/SBE22_N"/>
</dbReference>
<evidence type="ECO:0000256" key="2">
    <source>
        <dbReference type="ARBA" id="ARBA00022448"/>
    </source>
</evidence>
<accession>G0VH30</accession>
<dbReference type="GO" id="GO:0005794">
    <property type="term" value="C:Golgi apparatus"/>
    <property type="evidence" value="ECO:0007669"/>
    <property type="project" value="UniProtKB-SubCell"/>
</dbReference>
<organism evidence="10 11">
    <name type="scientific">Naumovozyma castellii</name>
    <name type="common">Yeast</name>
    <name type="synonym">Saccharomyces castellii</name>
    <dbReference type="NCBI Taxonomy" id="27288"/>
    <lineage>
        <taxon>Eukaryota</taxon>
        <taxon>Fungi</taxon>
        <taxon>Dikarya</taxon>
        <taxon>Ascomycota</taxon>
        <taxon>Saccharomycotina</taxon>
        <taxon>Saccharomycetes</taxon>
        <taxon>Saccharomycetales</taxon>
        <taxon>Saccharomycetaceae</taxon>
        <taxon>Naumovozyma</taxon>
    </lineage>
</organism>
<feature type="domain" description="SBE2/SBE22 N-terminal" evidence="9">
    <location>
        <begin position="53"/>
        <end position="393"/>
    </location>
</feature>
<feature type="compositionally biased region" description="Low complexity" evidence="6">
    <location>
        <begin position="232"/>
        <end position="247"/>
    </location>
</feature>
<dbReference type="Pfam" id="PF17076">
    <property type="entry name" value="SBE2_C"/>
    <property type="match status" value="1"/>
</dbReference>
<dbReference type="Proteomes" id="UP000001640">
    <property type="component" value="Chromosome 6"/>
</dbReference>
<dbReference type="OrthoDB" id="289721at2759"/>
<dbReference type="InterPro" id="IPR031403">
    <property type="entry name" value="Sbe2/Sbe22_C"/>
</dbReference>
<evidence type="ECO:0000259" key="7">
    <source>
        <dbReference type="Pfam" id="PF17076"/>
    </source>
</evidence>
<evidence type="ECO:0000313" key="11">
    <source>
        <dbReference type="Proteomes" id="UP000001640"/>
    </source>
</evidence>
<dbReference type="eggNOG" id="ENOG502QR4N">
    <property type="taxonomic scope" value="Eukaryota"/>
</dbReference>
<reference key="2">
    <citation type="submission" date="2011-08" db="EMBL/GenBank/DDBJ databases">
        <title>Genome sequence of Naumovozyma castellii.</title>
        <authorList>
            <person name="Gordon J.L."/>
            <person name="Armisen D."/>
            <person name="Proux-Wera E."/>
            <person name="OhEigeartaigh S.S."/>
            <person name="Byrne K.P."/>
            <person name="Wolfe K.H."/>
        </authorList>
    </citation>
    <scope>NUCLEOTIDE SEQUENCE</scope>
    <source>
        <strain>Type strain:CBS 4309</strain>
    </source>
</reference>
<evidence type="ECO:0000256" key="1">
    <source>
        <dbReference type="ARBA" id="ARBA00004555"/>
    </source>
</evidence>
<dbReference type="Pfam" id="PF22876">
    <property type="entry name" value="SBE2_N"/>
    <property type="match status" value="1"/>
</dbReference>
<dbReference type="Pfam" id="PF22874">
    <property type="entry name" value="SBE2_M"/>
    <property type="match status" value="1"/>
</dbReference>
<dbReference type="OMA" id="SSTRPIW"/>
<evidence type="ECO:0000256" key="5">
    <source>
        <dbReference type="ARBA" id="ARBA00023316"/>
    </source>
</evidence>
<dbReference type="AlphaFoldDB" id="G0VH30"/>
<feature type="region of interest" description="Disordered" evidence="6">
    <location>
        <begin position="1"/>
        <end position="50"/>
    </location>
</feature>
<feature type="compositionally biased region" description="Polar residues" evidence="6">
    <location>
        <begin position="20"/>
        <end position="49"/>
    </location>
</feature>
<evidence type="ECO:0000256" key="4">
    <source>
        <dbReference type="ARBA" id="ARBA00023034"/>
    </source>
</evidence>
<keyword evidence="5" id="KW-0961">Cell wall biogenesis/degradation</keyword>
<feature type="compositionally biased region" description="Polar residues" evidence="6">
    <location>
        <begin position="1"/>
        <end position="10"/>
    </location>
</feature>
<dbReference type="EMBL" id="HE576757">
    <property type="protein sequence ID" value="CCC70802.1"/>
    <property type="molecule type" value="Genomic_DNA"/>
</dbReference>
<dbReference type="HOGENOM" id="CLU_019068_0_0_1"/>
<feature type="domain" description="SBE2/SBE22 middle" evidence="8">
    <location>
        <begin position="428"/>
        <end position="540"/>
    </location>
</feature>
<gene>
    <name evidence="10" type="primary">NCAS0F03180</name>
    <name evidence="10" type="ordered locus">NCAS_0F03180</name>
</gene>
<feature type="compositionally biased region" description="Polar residues" evidence="6">
    <location>
        <begin position="77"/>
        <end position="88"/>
    </location>
</feature>
<dbReference type="RefSeq" id="XP_003677156.1">
    <property type="nucleotide sequence ID" value="XM_003677108.1"/>
</dbReference>
<evidence type="ECO:0000313" key="10">
    <source>
        <dbReference type="EMBL" id="CCC70802.1"/>
    </source>
</evidence>
<evidence type="ECO:0000259" key="8">
    <source>
        <dbReference type="Pfam" id="PF22874"/>
    </source>
</evidence>